<evidence type="ECO:0000259" key="7">
    <source>
        <dbReference type="PROSITE" id="PS50887"/>
    </source>
</evidence>
<dbReference type="InterPro" id="IPR035938">
    <property type="entry name" value="Hemerythrin-like_sf"/>
</dbReference>
<dbReference type="Gene3D" id="3.30.70.270">
    <property type="match status" value="1"/>
</dbReference>
<dbReference type="InterPro" id="IPR013655">
    <property type="entry name" value="PAS_fold_3"/>
</dbReference>
<comment type="caution">
    <text evidence="8">The sequence shown here is derived from an EMBL/GenBank/DDBJ whole genome shotgun (WGS) entry which is preliminary data.</text>
</comment>
<evidence type="ECO:0000313" key="9">
    <source>
        <dbReference type="Proteomes" id="UP000290870"/>
    </source>
</evidence>
<dbReference type="Gene3D" id="1.20.120.50">
    <property type="entry name" value="Hemerythrin-like"/>
    <property type="match status" value="1"/>
</dbReference>
<dbReference type="Proteomes" id="UP000290870">
    <property type="component" value="Unassembled WGS sequence"/>
</dbReference>
<accession>A0A4Q0ZEK3</accession>
<evidence type="ECO:0000313" key="8">
    <source>
        <dbReference type="EMBL" id="RXJ84200.1"/>
    </source>
</evidence>
<dbReference type="SUPFAM" id="SSF141868">
    <property type="entry name" value="EAL domain-like"/>
    <property type="match status" value="1"/>
</dbReference>
<name>A0A4Q0ZEK3_9BACT</name>
<dbReference type="CDD" id="cd01949">
    <property type="entry name" value="GGDEF"/>
    <property type="match status" value="1"/>
</dbReference>
<dbReference type="AlphaFoldDB" id="A0A4Q0ZEK3"/>
<dbReference type="SUPFAM" id="SSF55785">
    <property type="entry name" value="PYP-like sensor domain (PAS domain)"/>
    <property type="match status" value="2"/>
</dbReference>
<feature type="domain" description="PAS" evidence="4">
    <location>
        <begin position="310"/>
        <end position="355"/>
    </location>
</feature>
<dbReference type="Pfam" id="PF00990">
    <property type="entry name" value="GGDEF"/>
    <property type="match status" value="1"/>
</dbReference>
<feature type="domain" description="PAC" evidence="5">
    <location>
        <begin position="384"/>
        <end position="436"/>
    </location>
</feature>
<dbReference type="SMART" id="SM00052">
    <property type="entry name" value="EAL"/>
    <property type="match status" value="1"/>
</dbReference>
<comment type="similarity">
    <text evidence="1">Belongs to the hemerythrin family.</text>
</comment>
<dbReference type="Gene3D" id="3.20.20.450">
    <property type="entry name" value="EAL domain"/>
    <property type="match status" value="1"/>
</dbReference>
<dbReference type="RefSeq" id="WP_128986629.1">
    <property type="nucleotide sequence ID" value="NZ_PDJZ01000006.1"/>
</dbReference>
<sequence>MIDKIDIFEIFPWNKNFEVGIELIDLQHKELVKILNKLASHLANLSTPLVLNEIFDELANYADYHFNSEEKIWKEYFKNDVWLSNHEKTHSSFISEVIKIKENKDNKSLDDVIHDIVSFLSKWLAYHILDNDKRMAKVVLSLQSGYTLEESKLIVDDLMSGSMELLINTVLTMYDSLSTRTLALMREKALRKKAEESLRQNEERWKVILEGGLENVWDFEINYDKNNSLIDEFSKNVLKINDKFSIHPSDIKFIEKDFKAHLNGETNIYSNKYRILYKDNSWSWILSRGKVVNSQNNEKIRIVGTNTDITQRELASIIYKNSSQGMFISDSNNKIISVNPAFTKITGYELKDVIGLDPKVLSSKIHDDIFYKKMWTDITLNNFWNGEIINKKKSGEIYDISLNINTVFDEKGNIDHYVALFMDITEKKKSDNLIFKHTTFDSLTNLYNRDLIKINIEEEIKKTNRSKLIFALLFIDLDHFKDVNDTLGHEIGDSLLVESSKRILSVIRETDFVGRFAGDEFVVTLSDLKDISIIEIISNKIIEKLSEPFILGKEKIYISASIGISIYPSDGKNGVELLKNAEQAMYKAKRNGRRQYHYYRKSLQIEALKRQSIVTDLYSAIELNQFEIFYQPIINLKTNKIEKAEALIRWNHPTKGLISPNDFISISEQFGLIVPIGNWVYEQVIKQIRKWKDENNINIQVSINKSPVQFKFNKNLEDWFSLLKQNNLTGKDICIEITENIVLEKEDVITNKLLEFRNNEVDISLDDFGMGYSSLSYLKKFHIDYIKIDQSFVRNLSNSSQDMILCEAMIVMAHKLNIKVIAEGIETEEQLKLLIQMGCDYGQGYFFSKPVSVKDFEKLF</sequence>
<dbReference type="PANTHER" id="PTHR44757">
    <property type="entry name" value="DIGUANYLATE CYCLASE DGCP"/>
    <property type="match status" value="1"/>
</dbReference>
<dbReference type="SUPFAM" id="SSF55073">
    <property type="entry name" value="Nucleotide cyclase"/>
    <property type="match status" value="1"/>
</dbReference>
<feature type="domain" description="PAC" evidence="5">
    <location>
        <begin position="269"/>
        <end position="321"/>
    </location>
</feature>
<protein>
    <recommendedName>
        <fullName evidence="10">Diguanylate cyclase/phosphodiesterase</fullName>
    </recommendedName>
</protein>
<dbReference type="OrthoDB" id="5372181at2"/>
<dbReference type="InterPro" id="IPR012312">
    <property type="entry name" value="Hemerythrin-like"/>
</dbReference>
<dbReference type="CDD" id="cd01948">
    <property type="entry name" value="EAL"/>
    <property type="match status" value="1"/>
</dbReference>
<dbReference type="SMART" id="SM00267">
    <property type="entry name" value="GGDEF"/>
    <property type="match status" value="1"/>
</dbReference>
<dbReference type="SMART" id="SM00091">
    <property type="entry name" value="PAS"/>
    <property type="match status" value="1"/>
</dbReference>
<dbReference type="PROSITE" id="PS50112">
    <property type="entry name" value="PAS"/>
    <property type="match status" value="1"/>
</dbReference>
<dbReference type="InterPro" id="IPR001610">
    <property type="entry name" value="PAC"/>
</dbReference>
<evidence type="ECO:0000259" key="4">
    <source>
        <dbReference type="PROSITE" id="PS50112"/>
    </source>
</evidence>
<reference evidence="8 9" key="1">
    <citation type="submission" date="2017-10" db="EMBL/GenBank/DDBJ databases">
        <title>Genomics of the genus Arcobacter.</title>
        <authorList>
            <person name="Perez-Cataluna A."/>
            <person name="Figueras M.J."/>
        </authorList>
    </citation>
    <scope>NUCLEOTIDE SEQUENCE [LARGE SCALE GENOMIC DNA]</scope>
    <source>
        <strain evidence="8 9">F26</strain>
    </source>
</reference>
<dbReference type="InterPro" id="IPR000160">
    <property type="entry name" value="GGDEF_dom"/>
</dbReference>
<gene>
    <name evidence="8" type="ORF">CRU90_07310</name>
</gene>
<feature type="domain" description="EAL" evidence="6">
    <location>
        <begin position="610"/>
        <end position="860"/>
    </location>
</feature>
<dbReference type="InterPro" id="IPR052155">
    <property type="entry name" value="Biofilm_reg_signaling"/>
</dbReference>
<dbReference type="SMART" id="SM00086">
    <property type="entry name" value="PAC"/>
    <property type="match status" value="2"/>
</dbReference>
<evidence type="ECO:0000259" key="5">
    <source>
        <dbReference type="PROSITE" id="PS50113"/>
    </source>
</evidence>
<dbReference type="Gene3D" id="3.30.450.20">
    <property type="entry name" value="PAS domain"/>
    <property type="match status" value="2"/>
</dbReference>
<dbReference type="NCBIfam" id="TIGR00229">
    <property type="entry name" value="sensory_box"/>
    <property type="match status" value="1"/>
</dbReference>
<dbReference type="PROSITE" id="PS50113">
    <property type="entry name" value="PAC"/>
    <property type="match status" value="2"/>
</dbReference>
<evidence type="ECO:0008006" key="10">
    <source>
        <dbReference type="Google" id="ProtNLM"/>
    </source>
</evidence>
<dbReference type="CDD" id="cd12107">
    <property type="entry name" value="Hemerythrin"/>
    <property type="match status" value="1"/>
</dbReference>
<proteinExistence type="inferred from homology"/>
<dbReference type="Pfam" id="PF00563">
    <property type="entry name" value="EAL"/>
    <property type="match status" value="1"/>
</dbReference>
<dbReference type="NCBIfam" id="TIGR02481">
    <property type="entry name" value="hemeryth_dom"/>
    <property type="match status" value="1"/>
</dbReference>
<dbReference type="NCBIfam" id="NF033749">
    <property type="entry name" value="bact_hemeryth"/>
    <property type="match status" value="1"/>
</dbReference>
<dbReference type="Pfam" id="PF13426">
    <property type="entry name" value="PAS_9"/>
    <property type="match status" value="1"/>
</dbReference>
<dbReference type="InterPro" id="IPR012827">
    <property type="entry name" value="Hemerythrin_metal-bd"/>
</dbReference>
<dbReference type="InterPro" id="IPR035919">
    <property type="entry name" value="EAL_sf"/>
</dbReference>
<dbReference type="Pfam" id="PF01814">
    <property type="entry name" value="Hemerythrin"/>
    <property type="match status" value="1"/>
</dbReference>
<dbReference type="EMBL" id="PDJZ01000006">
    <property type="protein sequence ID" value="RXJ84200.1"/>
    <property type="molecule type" value="Genomic_DNA"/>
</dbReference>
<keyword evidence="2" id="KW-0479">Metal-binding</keyword>
<dbReference type="PANTHER" id="PTHR44757:SF2">
    <property type="entry name" value="BIOFILM ARCHITECTURE MAINTENANCE PROTEIN MBAA"/>
    <property type="match status" value="1"/>
</dbReference>
<dbReference type="InterPro" id="IPR035965">
    <property type="entry name" value="PAS-like_dom_sf"/>
</dbReference>
<evidence type="ECO:0000259" key="6">
    <source>
        <dbReference type="PROSITE" id="PS50883"/>
    </source>
</evidence>
<dbReference type="InterPro" id="IPR001633">
    <property type="entry name" value="EAL_dom"/>
</dbReference>
<dbReference type="GO" id="GO:0046872">
    <property type="term" value="F:metal ion binding"/>
    <property type="evidence" value="ECO:0007669"/>
    <property type="project" value="UniProtKB-KW"/>
</dbReference>
<evidence type="ECO:0000256" key="3">
    <source>
        <dbReference type="ARBA" id="ARBA00023004"/>
    </source>
</evidence>
<dbReference type="PROSITE" id="PS50887">
    <property type="entry name" value="GGDEF"/>
    <property type="match status" value="1"/>
</dbReference>
<organism evidence="8 9">
    <name type="scientific">Arcobacter cloacae</name>
    <dbReference type="NCBI Taxonomy" id="1054034"/>
    <lineage>
        <taxon>Bacteria</taxon>
        <taxon>Pseudomonadati</taxon>
        <taxon>Campylobacterota</taxon>
        <taxon>Epsilonproteobacteria</taxon>
        <taxon>Campylobacterales</taxon>
        <taxon>Arcobacteraceae</taxon>
        <taxon>Arcobacter</taxon>
    </lineage>
</organism>
<dbReference type="InterPro" id="IPR000014">
    <property type="entry name" value="PAS"/>
</dbReference>
<dbReference type="PROSITE" id="PS50883">
    <property type="entry name" value="EAL"/>
    <property type="match status" value="1"/>
</dbReference>
<dbReference type="NCBIfam" id="TIGR00254">
    <property type="entry name" value="GGDEF"/>
    <property type="match status" value="1"/>
</dbReference>
<dbReference type="Pfam" id="PF08447">
    <property type="entry name" value="PAS_3"/>
    <property type="match status" value="1"/>
</dbReference>
<dbReference type="SUPFAM" id="SSF47188">
    <property type="entry name" value="Hemerythrin-like"/>
    <property type="match status" value="1"/>
</dbReference>
<evidence type="ECO:0000256" key="1">
    <source>
        <dbReference type="ARBA" id="ARBA00010587"/>
    </source>
</evidence>
<feature type="domain" description="GGDEF" evidence="7">
    <location>
        <begin position="468"/>
        <end position="601"/>
    </location>
</feature>
<evidence type="ECO:0000256" key="2">
    <source>
        <dbReference type="ARBA" id="ARBA00022723"/>
    </source>
</evidence>
<dbReference type="InterPro" id="IPR029787">
    <property type="entry name" value="Nucleotide_cyclase"/>
</dbReference>
<dbReference type="InterPro" id="IPR043128">
    <property type="entry name" value="Rev_trsase/Diguanyl_cyclase"/>
</dbReference>
<keyword evidence="3" id="KW-0408">Iron</keyword>
<dbReference type="InterPro" id="IPR000700">
    <property type="entry name" value="PAS-assoc_C"/>
</dbReference>
<dbReference type="CDD" id="cd00130">
    <property type="entry name" value="PAS"/>
    <property type="match status" value="2"/>
</dbReference>